<comment type="caution">
    <text evidence="1">The sequence shown here is derived from an EMBL/GenBank/DDBJ whole genome shotgun (WGS) entry which is preliminary data.</text>
</comment>
<gene>
    <name evidence="1" type="ORF">FCALED_LOCUS2271</name>
</gene>
<organism evidence="1 2">
    <name type="scientific">Funneliformis caledonium</name>
    <dbReference type="NCBI Taxonomy" id="1117310"/>
    <lineage>
        <taxon>Eukaryota</taxon>
        <taxon>Fungi</taxon>
        <taxon>Fungi incertae sedis</taxon>
        <taxon>Mucoromycota</taxon>
        <taxon>Glomeromycotina</taxon>
        <taxon>Glomeromycetes</taxon>
        <taxon>Glomerales</taxon>
        <taxon>Glomeraceae</taxon>
        <taxon>Funneliformis</taxon>
    </lineage>
</organism>
<dbReference type="Proteomes" id="UP000789570">
    <property type="component" value="Unassembled WGS sequence"/>
</dbReference>
<evidence type="ECO:0000313" key="1">
    <source>
        <dbReference type="EMBL" id="CAG8472031.1"/>
    </source>
</evidence>
<dbReference type="Pfam" id="PF14388">
    <property type="entry name" value="DUF4419"/>
    <property type="match status" value="1"/>
</dbReference>
<proteinExistence type="predicted"/>
<dbReference type="EMBL" id="CAJVPQ010000334">
    <property type="protein sequence ID" value="CAG8472031.1"/>
    <property type="molecule type" value="Genomic_DNA"/>
</dbReference>
<reference evidence="1" key="1">
    <citation type="submission" date="2021-06" db="EMBL/GenBank/DDBJ databases">
        <authorList>
            <person name="Kallberg Y."/>
            <person name="Tangrot J."/>
            <person name="Rosling A."/>
        </authorList>
    </citation>
    <scope>NUCLEOTIDE SEQUENCE</scope>
    <source>
        <strain evidence="1">UK204</strain>
    </source>
</reference>
<keyword evidence="2" id="KW-1185">Reference proteome</keyword>
<evidence type="ECO:0000313" key="2">
    <source>
        <dbReference type="Proteomes" id="UP000789570"/>
    </source>
</evidence>
<dbReference type="InterPro" id="IPR025533">
    <property type="entry name" value="DUF4419"/>
</dbReference>
<name>A0A9N8W399_9GLOM</name>
<protein>
    <submittedName>
        <fullName evidence="1">13260_t:CDS:1</fullName>
    </submittedName>
</protein>
<dbReference type="AlphaFoldDB" id="A0A9N8W399"/>
<sequence length="187" mass="21126">MIIRILENALIAKTNEVMQNGKQDSFENIDIPDIEPYSIDKQTAYRLIIAQGFSHYTNYNAEKFRSSFVNHQGKEEIRVIVNDILFSKNSCIEEKWTEAKIGKRCKKSQLFASEIDEEFLSRIATKESIGSDTSYNINSTEPLDISDGRVAVPFTTILAQQELLENSNEVVAPPIIGCLSLMRRGAC</sequence>
<dbReference type="OrthoDB" id="9978173at2759"/>
<accession>A0A9N8W399</accession>